<dbReference type="AlphaFoldDB" id="A0AAN9P486"/>
<sequence length="71" mass="7706">MMNSIPVTVMSVIANKTLPTTRIKKTTPLRIIRVKGSNSLLLLLLLPQGKNLLSLEFIAIDSGLFVIGSKS</sequence>
<proteinExistence type="predicted"/>
<evidence type="ECO:0000313" key="2">
    <source>
        <dbReference type="Proteomes" id="UP001374584"/>
    </source>
</evidence>
<gene>
    <name evidence="1" type="ORF">VNO80_00588</name>
</gene>
<protein>
    <submittedName>
        <fullName evidence="1">Uncharacterized protein</fullName>
    </submittedName>
</protein>
<organism evidence="1 2">
    <name type="scientific">Phaseolus coccineus</name>
    <name type="common">Scarlet runner bean</name>
    <name type="synonym">Phaseolus multiflorus</name>
    <dbReference type="NCBI Taxonomy" id="3886"/>
    <lineage>
        <taxon>Eukaryota</taxon>
        <taxon>Viridiplantae</taxon>
        <taxon>Streptophyta</taxon>
        <taxon>Embryophyta</taxon>
        <taxon>Tracheophyta</taxon>
        <taxon>Spermatophyta</taxon>
        <taxon>Magnoliopsida</taxon>
        <taxon>eudicotyledons</taxon>
        <taxon>Gunneridae</taxon>
        <taxon>Pentapetalae</taxon>
        <taxon>rosids</taxon>
        <taxon>fabids</taxon>
        <taxon>Fabales</taxon>
        <taxon>Fabaceae</taxon>
        <taxon>Papilionoideae</taxon>
        <taxon>50 kb inversion clade</taxon>
        <taxon>NPAAA clade</taxon>
        <taxon>indigoferoid/millettioid clade</taxon>
        <taxon>Phaseoleae</taxon>
        <taxon>Phaseolus</taxon>
    </lineage>
</organism>
<reference evidence="1 2" key="1">
    <citation type="submission" date="2024-01" db="EMBL/GenBank/DDBJ databases">
        <title>The genomes of 5 underutilized Papilionoideae crops provide insights into root nodulation and disease resistanc.</title>
        <authorList>
            <person name="Jiang F."/>
        </authorList>
    </citation>
    <scope>NUCLEOTIDE SEQUENCE [LARGE SCALE GENOMIC DNA]</scope>
    <source>
        <strain evidence="1">JINMINGXINNONG_FW02</strain>
        <tissue evidence="1">Leaves</tissue>
    </source>
</reference>
<comment type="caution">
    <text evidence="1">The sequence shown here is derived from an EMBL/GenBank/DDBJ whole genome shotgun (WGS) entry which is preliminary data.</text>
</comment>
<dbReference type="EMBL" id="JAYMYR010000001">
    <property type="protein sequence ID" value="KAK7381984.1"/>
    <property type="molecule type" value="Genomic_DNA"/>
</dbReference>
<dbReference type="Proteomes" id="UP001374584">
    <property type="component" value="Unassembled WGS sequence"/>
</dbReference>
<evidence type="ECO:0000313" key="1">
    <source>
        <dbReference type="EMBL" id="KAK7381984.1"/>
    </source>
</evidence>
<name>A0AAN9P486_PHACN</name>
<accession>A0AAN9P486</accession>
<keyword evidence="2" id="KW-1185">Reference proteome</keyword>